<evidence type="ECO:0000313" key="1">
    <source>
        <dbReference type="EMBL" id="TCO71560.1"/>
    </source>
</evidence>
<dbReference type="EMBL" id="SLWW01000006">
    <property type="protein sequence ID" value="TCO71560.1"/>
    <property type="molecule type" value="Genomic_DNA"/>
</dbReference>
<dbReference type="RefSeq" id="WP_243645031.1">
    <property type="nucleotide sequence ID" value="NZ_SLWW01000006.1"/>
</dbReference>
<gene>
    <name evidence="1" type="ORF">EV655_10652</name>
</gene>
<reference evidence="1 2" key="1">
    <citation type="submission" date="2019-03" db="EMBL/GenBank/DDBJ databases">
        <title>Genomic Encyclopedia of Type Strains, Phase IV (KMG-IV): sequencing the most valuable type-strain genomes for metagenomic binning, comparative biology and taxonomic classification.</title>
        <authorList>
            <person name="Goeker M."/>
        </authorList>
    </citation>
    <scope>NUCLEOTIDE SEQUENCE [LARGE SCALE GENOMIC DNA]</scope>
    <source>
        <strain evidence="1 2">DSM 4868</strain>
    </source>
</reference>
<name>A0A4V2SAG5_9RHOB</name>
<keyword evidence="2" id="KW-1185">Reference proteome</keyword>
<dbReference type="Gene3D" id="1.10.10.60">
    <property type="entry name" value="Homeodomain-like"/>
    <property type="match status" value="1"/>
</dbReference>
<evidence type="ECO:0008006" key="3">
    <source>
        <dbReference type="Google" id="ProtNLM"/>
    </source>
</evidence>
<organism evidence="1 2">
    <name type="scientific">Rhodovulum euryhalinum</name>
    <dbReference type="NCBI Taxonomy" id="35805"/>
    <lineage>
        <taxon>Bacteria</taxon>
        <taxon>Pseudomonadati</taxon>
        <taxon>Pseudomonadota</taxon>
        <taxon>Alphaproteobacteria</taxon>
        <taxon>Rhodobacterales</taxon>
        <taxon>Paracoccaceae</taxon>
        <taxon>Rhodovulum</taxon>
    </lineage>
</organism>
<comment type="caution">
    <text evidence="1">The sequence shown here is derived from an EMBL/GenBank/DDBJ whole genome shotgun (WGS) entry which is preliminary data.</text>
</comment>
<accession>A0A4V2SAG5</accession>
<protein>
    <recommendedName>
        <fullName evidence="3">AraC-like DNA-binding protein</fullName>
    </recommendedName>
</protein>
<sequence length="172" mass="18745">MGDGGHAFLGIPVTLPVDTVEDAANRLDTVTRRFRFGDVALALGRTPLPELDELLGLVRVLVSELERGSPRVAQAASCLNWTRMLSEKLVEVLAAAEVLHLPAAVELRPAYRHVGNALDHMRAHFSEIETMVEVAEACGVSTRTLETAFRLVLGTRPHAVLTASGWRRRGAF</sequence>
<proteinExistence type="predicted"/>
<dbReference type="AlphaFoldDB" id="A0A4V2SAG5"/>
<dbReference type="Proteomes" id="UP000295142">
    <property type="component" value="Unassembled WGS sequence"/>
</dbReference>
<evidence type="ECO:0000313" key="2">
    <source>
        <dbReference type="Proteomes" id="UP000295142"/>
    </source>
</evidence>